<proteinExistence type="predicted"/>
<dbReference type="EMBL" id="JACDQQ010001969">
    <property type="protein sequence ID" value="MBA0087363.1"/>
    <property type="molecule type" value="Genomic_DNA"/>
</dbReference>
<keyword evidence="2" id="KW-0732">Signal</keyword>
<dbReference type="GO" id="GO:0005576">
    <property type="term" value="C:extracellular region"/>
    <property type="evidence" value="ECO:0007669"/>
    <property type="project" value="UniProtKB-SubCell"/>
</dbReference>
<sequence>LERNGLTGTFYIPRNVGWPTMTAGEIRELGSRFEVGAHTLDHIALNRAPDDEALRQLSGSREWIEEVTGKPCRVFCFPGGRYRREQLPLVRGAGYLAARTVELLSTDLPCRAEGLVLIPTTVQAYPHSPLAYTRNGLKRRSLVNLFRTRAFFSWRNWCELGLALLERTSARAAFFTSGDTLGRLSKSTNGIGSRNCWRLLLQTKTK</sequence>
<reference evidence="4" key="1">
    <citation type="submission" date="2020-06" db="EMBL/GenBank/DDBJ databases">
        <title>Legume-microbial interactions unlock mineral nutrients during tropical forest succession.</title>
        <authorList>
            <person name="Epihov D.Z."/>
        </authorList>
    </citation>
    <scope>NUCLEOTIDE SEQUENCE [LARGE SCALE GENOMIC DNA]</scope>
    <source>
        <strain evidence="4">Pan2503</strain>
    </source>
</reference>
<dbReference type="CDD" id="cd10918">
    <property type="entry name" value="CE4_NodB_like_5s_6s"/>
    <property type="match status" value="1"/>
</dbReference>
<evidence type="ECO:0000256" key="2">
    <source>
        <dbReference type="ARBA" id="ARBA00022729"/>
    </source>
</evidence>
<dbReference type="SUPFAM" id="SSF88713">
    <property type="entry name" value="Glycoside hydrolase/deacetylase"/>
    <property type="match status" value="1"/>
</dbReference>
<evidence type="ECO:0000313" key="4">
    <source>
        <dbReference type="EMBL" id="MBA0087363.1"/>
    </source>
</evidence>
<gene>
    <name evidence="4" type="ORF">HRJ53_20455</name>
</gene>
<evidence type="ECO:0000259" key="3">
    <source>
        <dbReference type="Pfam" id="PF01522"/>
    </source>
</evidence>
<dbReference type="PANTHER" id="PTHR34216">
    <property type="match status" value="1"/>
</dbReference>
<dbReference type="GO" id="GO:0005975">
    <property type="term" value="P:carbohydrate metabolic process"/>
    <property type="evidence" value="ECO:0007669"/>
    <property type="project" value="InterPro"/>
</dbReference>
<keyword evidence="5" id="KW-1185">Reference proteome</keyword>
<organism evidence="4 5">
    <name type="scientific">Candidatus Acidiferrum panamense</name>
    <dbReference type="NCBI Taxonomy" id="2741543"/>
    <lineage>
        <taxon>Bacteria</taxon>
        <taxon>Pseudomonadati</taxon>
        <taxon>Acidobacteriota</taxon>
        <taxon>Terriglobia</taxon>
        <taxon>Candidatus Acidiferrales</taxon>
        <taxon>Candidatus Acidiferrum</taxon>
    </lineage>
</organism>
<comment type="caution">
    <text evidence="4">The sequence shown here is derived from an EMBL/GenBank/DDBJ whole genome shotgun (WGS) entry which is preliminary data.</text>
</comment>
<dbReference type="Proteomes" id="UP000567293">
    <property type="component" value="Unassembled WGS sequence"/>
</dbReference>
<dbReference type="PANTHER" id="PTHR34216:SF3">
    <property type="entry name" value="POLY-BETA-1,6-N-ACETYL-D-GLUCOSAMINE N-DEACETYLASE"/>
    <property type="match status" value="1"/>
</dbReference>
<dbReference type="InterPro" id="IPR051398">
    <property type="entry name" value="Polysacch_Deacetylase"/>
</dbReference>
<accession>A0A7V8NTS5</accession>
<dbReference type="InterPro" id="IPR011330">
    <property type="entry name" value="Glyco_hydro/deAcase_b/a-brl"/>
</dbReference>
<name>A0A7V8NTS5_9BACT</name>
<protein>
    <submittedName>
        <fullName evidence="4">Polysaccharide deacetylase family protein</fullName>
    </submittedName>
</protein>
<comment type="subcellular location">
    <subcellularLocation>
        <location evidence="1">Secreted</location>
    </subcellularLocation>
</comment>
<dbReference type="AlphaFoldDB" id="A0A7V8NTS5"/>
<dbReference type="Gene3D" id="3.20.20.370">
    <property type="entry name" value="Glycoside hydrolase/deacetylase"/>
    <property type="match status" value="1"/>
</dbReference>
<feature type="domain" description="NodB homology" evidence="3">
    <location>
        <begin position="1"/>
        <end position="95"/>
    </location>
</feature>
<feature type="non-terminal residue" evidence="4">
    <location>
        <position position="1"/>
    </location>
</feature>
<dbReference type="InterPro" id="IPR002509">
    <property type="entry name" value="NODB_dom"/>
</dbReference>
<evidence type="ECO:0000313" key="5">
    <source>
        <dbReference type="Proteomes" id="UP000567293"/>
    </source>
</evidence>
<dbReference type="Pfam" id="PF01522">
    <property type="entry name" value="Polysacc_deac_1"/>
    <property type="match status" value="1"/>
</dbReference>
<evidence type="ECO:0000256" key="1">
    <source>
        <dbReference type="ARBA" id="ARBA00004613"/>
    </source>
</evidence>
<dbReference type="GO" id="GO:0016810">
    <property type="term" value="F:hydrolase activity, acting on carbon-nitrogen (but not peptide) bonds"/>
    <property type="evidence" value="ECO:0007669"/>
    <property type="project" value="InterPro"/>
</dbReference>